<dbReference type="Proteomes" id="UP000189796">
    <property type="component" value="Chromosome I"/>
</dbReference>
<name>A0A1M5YJU3_9BRAD</name>
<reference evidence="1 2" key="1">
    <citation type="submission" date="2016-11" db="EMBL/GenBank/DDBJ databases">
        <authorList>
            <person name="Jaros S."/>
            <person name="Januszkiewicz K."/>
            <person name="Wedrychowicz H."/>
        </authorList>
    </citation>
    <scope>NUCLEOTIDE SEQUENCE [LARGE SCALE GENOMIC DNA]</scope>
    <source>
        <strain evidence="1 2">GAS138</strain>
    </source>
</reference>
<protein>
    <submittedName>
        <fullName evidence="1">Uncharacterized protein</fullName>
    </submittedName>
</protein>
<sequence>MPGARCTRGLVCKMHKENAHEHTGQRRQSDIPCAMV</sequence>
<evidence type="ECO:0000313" key="1">
    <source>
        <dbReference type="EMBL" id="SHI12285.1"/>
    </source>
</evidence>
<gene>
    <name evidence="1" type="ORF">SAMN05443248_8419</name>
</gene>
<dbReference type="AlphaFoldDB" id="A0A1M5YJU3"/>
<proteinExistence type="predicted"/>
<dbReference type="EMBL" id="LT670817">
    <property type="protein sequence ID" value="SHI12285.1"/>
    <property type="molecule type" value="Genomic_DNA"/>
</dbReference>
<accession>A0A1M5YJU3</accession>
<evidence type="ECO:0000313" key="2">
    <source>
        <dbReference type="Proteomes" id="UP000189796"/>
    </source>
</evidence>
<organism evidence="1 2">
    <name type="scientific">Bradyrhizobium erythrophlei</name>
    <dbReference type="NCBI Taxonomy" id="1437360"/>
    <lineage>
        <taxon>Bacteria</taxon>
        <taxon>Pseudomonadati</taxon>
        <taxon>Pseudomonadota</taxon>
        <taxon>Alphaproteobacteria</taxon>
        <taxon>Hyphomicrobiales</taxon>
        <taxon>Nitrobacteraceae</taxon>
        <taxon>Bradyrhizobium</taxon>
    </lineage>
</organism>